<dbReference type="Gene3D" id="2.30.320.10">
    <property type="entry name" value="YwqG-like"/>
    <property type="match status" value="1"/>
</dbReference>
<name>A0ABP8BQD4_9SPHI</name>
<dbReference type="InterPro" id="IPR015315">
    <property type="entry name" value="DUF1963"/>
</dbReference>
<dbReference type="Proteomes" id="UP001501772">
    <property type="component" value="Unassembled WGS sequence"/>
</dbReference>
<dbReference type="PANTHER" id="PTHR36436:SF6">
    <property type="entry name" value="SLL5081 PROTEIN"/>
    <property type="match status" value="1"/>
</dbReference>
<reference evidence="2" key="1">
    <citation type="journal article" date="2019" name="Int. J. Syst. Evol. Microbiol.">
        <title>The Global Catalogue of Microorganisms (GCM) 10K type strain sequencing project: providing services to taxonomists for standard genome sequencing and annotation.</title>
        <authorList>
            <consortium name="The Broad Institute Genomics Platform"/>
            <consortium name="The Broad Institute Genome Sequencing Center for Infectious Disease"/>
            <person name="Wu L."/>
            <person name="Ma J."/>
        </authorList>
    </citation>
    <scope>NUCLEOTIDE SEQUENCE [LARGE SCALE GENOMIC DNA]</scope>
    <source>
        <strain evidence="2">JCM 17626</strain>
    </source>
</reference>
<evidence type="ECO:0000313" key="1">
    <source>
        <dbReference type="EMBL" id="GAA4213245.1"/>
    </source>
</evidence>
<dbReference type="RefSeq" id="WP_344853696.1">
    <property type="nucleotide sequence ID" value="NZ_BAABBY010000015.1"/>
</dbReference>
<dbReference type="EMBL" id="BAABBY010000015">
    <property type="protein sequence ID" value="GAA4213245.1"/>
    <property type="molecule type" value="Genomic_DNA"/>
</dbReference>
<dbReference type="Pfam" id="PF09234">
    <property type="entry name" value="DUF1963"/>
    <property type="match status" value="1"/>
</dbReference>
<organism evidence="1 2">
    <name type="scientific">Pedobacter jeongneungensis</name>
    <dbReference type="NCBI Taxonomy" id="947309"/>
    <lineage>
        <taxon>Bacteria</taxon>
        <taxon>Pseudomonadati</taxon>
        <taxon>Bacteroidota</taxon>
        <taxon>Sphingobacteriia</taxon>
        <taxon>Sphingobacteriales</taxon>
        <taxon>Sphingobacteriaceae</taxon>
        <taxon>Pedobacter</taxon>
    </lineage>
</organism>
<comment type="caution">
    <text evidence="1">The sequence shown here is derived from an EMBL/GenBank/DDBJ whole genome shotgun (WGS) entry which is preliminary data.</text>
</comment>
<sequence length="251" mass="29032">MIPEFLDEFRDELEKFKLESIKIKASPNSGGKPLSFTQSKFLGKPYLPTGIEYPKDKLGSPMILLAQINFAETPPLENYPTEGILQFFISPTEWYDMEDYKILFHKTIEGEYQRDFSFLTEELYGESPVYCEHTLAFEKNVEYGGYEDFRFDMDFGGKGYDGFQEKLTEGQKTEMDGILDGTGHKIGGYAFFTQSDVRDYNEKQKEDILLLQIDTDEEIMFGDSGVGNLFISPESLKEKDFEKAWFNWDCC</sequence>
<dbReference type="PANTHER" id="PTHR36436">
    <property type="entry name" value="SLL5081 PROTEIN"/>
    <property type="match status" value="1"/>
</dbReference>
<protein>
    <submittedName>
        <fullName evidence="1">YwqG family protein</fullName>
    </submittedName>
</protein>
<gene>
    <name evidence="1" type="ORF">GCM10022289_45140</name>
</gene>
<accession>A0ABP8BQD4</accession>
<dbReference type="InterPro" id="IPR035948">
    <property type="entry name" value="YwqG-like_sf"/>
</dbReference>
<dbReference type="SUPFAM" id="SSF103032">
    <property type="entry name" value="Hypothetical protein YwqG"/>
    <property type="match status" value="1"/>
</dbReference>
<keyword evidence="2" id="KW-1185">Reference proteome</keyword>
<evidence type="ECO:0000313" key="2">
    <source>
        <dbReference type="Proteomes" id="UP001501772"/>
    </source>
</evidence>
<proteinExistence type="predicted"/>